<keyword evidence="6" id="KW-0695">RNA-directed DNA polymerase</keyword>
<dbReference type="EMBL" id="VSRR010021131">
    <property type="protein sequence ID" value="MPC63681.1"/>
    <property type="molecule type" value="Genomic_DNA"/>
</dbReference>
<evidence type="ECO:0000256" key="1">
    <source>
        <dbReference type="ARBA" id="ARBA00022679"/>
    </source>
</evidence>
<dbReference type="Proteomes" id="UP000324222">
    <property type="component" value="Unassembled WGS sequence"/>
</dbReference>
<comment type="caution">
    <text evidence="8">The sequence shown here is derived from an EMBL/GenBank/DDBJ whole genome shotgun (WGS) entry which is preliminary data.</text>
</comment>
<evidence type="ECO:0000313" key="8">
    <source>
        <dbReference type="EMBL" id="MPC63681.1"/>
    </source>
</evidence>
<accession>A0A5B7GTX0</accession>
<dbReference type="GO" id="GO:0003964">
    <property type="term" value="F:RNA-directed DNA polymerase activity"/>
    <property type="evidence" value="ECO:0007669"/>
    <property type="project" value="UniProtKB-KW"/>
</dbReference>
<evidence type="ECO:0000256" key="5">
    <source>
        <dbReference type="ARBA" id="ARBA00022801"/>
    </source>
</evidence>
<gene>
    <name evidence="8" type="primary">pol_21</name>
    <name evidence="8" type="ORF">E2C01_057783</name>
</gene>
<evidence type="ECO:0000259" key="7">
    <source>
        <dbReference type="Pfam" id="PF17917"/>
    </source>
</evidence>
<evidence type="ECO:0000313" key="9">
    <source>
        <dbReference type="Proteomes" id="UP000324222"/>
    </source>
</evidence>
<evidence type="ECO:0000256" key="3">
    <source>
        <dbReference type="ARBA" id="ARBA00022722"/>
    </source>
</evidence>
<dbReference type="Pfam" id="PF17917">
    <property type="entry name" value="RT_RNaseH"/>
    <property type="match status" value="1"/>
</dbReference>
<keyword evidence="9" id="KW-1185">Reference proteome</keyword>
<evidence type="ECO:0000256" key="4">
    <source>
        <dbReference type="ARBA" id="ARBA00022759"/>
    </source>
</evidence>
<name>A0A5B7GTX0_PORTR</name>
<feature type="domain" description="Reverse transcriptase RNase H-like" evidence="7">
    <location>
        <begin position="11"/>
        <end position="73"/>
    </location>
</feature>
<keyword evidence="5" id="KW-0378">Hydrolase</keyword>
<keyword evidence="1" id="KW-0808">Transferase</keyword>
<keyword evidence="4" id="KW-0255">Endonuclease</keyword>
<dbReference type="InterPro" id="IPR050951">
    <property type="entry name" value="Retrovirus_Pol_polyprotein"/>
</dbReference>
<dbReference type="SUPFAM" id="SSF56672">
    <property type="entry name" value="DNA/RNA polymerases"/>
    <property type="match status" value="1"/>
</dbReference>
<dbReference type="OrthoDB" id="1434039at2759"/>
<sequence>MRERPFCCKSGWRLALCGSRHLTPAEAGYAPVEREALTVAWCLCKARLFLLGCPNLLIITDHRPLVKLLGERALKDIVNLRLFSLKEKILPYRFQIKYLPGKCNCTADFLSCYPALCEPPETRDEEDASDMEAAMAAAAVAALDCGDVIVLDNAAVVQGTTDDPEYQLFIAKVTAGDWHPHRAQELTCLCQYYGVRTGMKFV</sequence>
<dbReference type="GO" id="GO:0016787">
    <property type="term" value="F:hydrolase activity"/>
    <property type="evidence" value="ECO:0007669"/>
    <property type="project" value="UniProtKB-KW"/>
</dbReference>
<dbReference type="InterPro" id="IPR041373">
    <property type="entry name" value="RT_RNaseH"/>
</dbReference>
<keyword evidence="2" id="KW-0548">Nucleotidyltransferase</keyword>
<protein>
    <submittedName>
        <fullName evidence="8">Retrovirus-related Pol polyprotein from transposon opus</fullName>
    </submittedName>
</protein>
<organism evidence="8 9">
    <name type="scientific">Portunus trituberculatus</name>
    <name type="common">Swimming crab</name>
    <name type="synonym">Neptunus trituberculatus</name>
    <dbReference type="NCBI Taxonomy" id="210409"/>
    <lineage>
        <taxon>Eukaryota</taxon>
        <taxon>Metazoa</taxon>
        <taxon>Ecdysozoa</taxon>
        <taxon>Arthropoda</taxon>
        <taxon>Crustacea</taxon>
        <taxon>Multicrustacea</taxon>
        <taxon>Malacostraca</taxon>
        <taxon>Eumalacostraca</taxon>
        <taxon>Eucarida</taxon>
        <taxon>Decapoda</taxon>
        <taxon>Pleocyemata</taxon>
        <taxon>Brachyura</taxon>
        <taxon>Eubrachyura</taxon>
        <taxon>Portunoidea</taxon>
        <taxon>Portunidae</taxon>
        <taxon>Portuninae</taxon>
        <taxon>Portunus</taxon>
    </lineage>
</organism>
<evidence type="ECO:0000256" key="2">
    <source>
        <dbReference type="ARBA" id="ARBA00022695"/>
    </source>
</evidence>
<proteinExistence type="predicted"/>
<dbReference type="InterPro" id="IPR043502">
    <property type="entry name" value="DNA/RNA_pol_sf"/>
</dbReference>
<reference evidence="8 9" key="1">
    <citation type="submission" date="2019-05" db="EMBL/GenBank/DDBJ databases">
        <title>Another draft genome of Portunus trituberculatus and its Hox gene families provides insights of decapod evolution.</title>
        <authorList>
            <person name="Jeong J.-H."/>
            <person name="Song I."/>
            <person name="Kim S."/>
            <person name="Choi T."/>
            <person name="Kim D."/>
            <person name="Ryu S."/>
            <person name="Kim W."/>
        </authorList>
    </citation>
    <scope>NUCLEOTIDE SEQUENCE [LARGE SCALE GENOMIC DNA]</scope>
    <source>
        <tissue evidence="8">Muscle</tissue>
    </source>
</reference>
<dbReference type="GO" id="GO:0004519">
    <property type="term" value="F:endonuclease activity"/>
    <property type="evidence" value="ECO:0007669"/>
    <property type="project" value="UniProtKB-KW"/>
</dbReference>
<dbReference type="PANTHER" id="PTHR37984:SF5">
    <property type="entry name" value="PROTEIN NYNRIN-LIKE"/>
    <property type="match status" value="1"/>
</dbReference>
<dbReference type="AlphaFoldDB" id="A0A5B7GTX0"/>
<keyword evidence="3" id="KW-0540">Nuclease</keyword>
<evidence type="ECO:0000256" key="6">
    <source>
        <dbReference type="ARBA" id="ARBA00022918"/>
    </source>
</evidence>
<dbReference type="PANTHER" id="PTHR37984">
    <property type="entry name" value="PROTEIN CBG26694"/>
    <property type="match status" value="1"/>
</dbReference>